<comment type="caution">
    <text evidence="1">The sequence shown here is derived from an EMBL/GenBank/DDBJ whole genome shotgun (WGS) entry which is preliminary data.</text>
</comment>
<evidence type="ECO:0000313" key="2">
    <source>
        <dbReference type="Proteomes" id="UP001165101"/>
    </source>
</evidence>
<keyword evidence="2" id="KW-1185">Reference proteome</keyword>
<accession>A0ACB5TVN7</accession>
<reference evidence="1" key="1">
    <citation type="submission" date="2023-04" db="EMBL/GenBank/DDBJ databases">
        <title>Candida boidinii NBRC 1967.</title>
        <authorList>
            <person name="Ichikawa N."/>
            <person name="Sato H."/>
            <person name="Tonouchi N."/>
        </authorList>
    </citation>
    <scope>NUCLEOTIDE SEQUENCE</scope>
    <source>
        <strain evidence="1">NBRC 1967</strain>
    </source>
</reference>
<protein>
    <submittedName>
        <fullName evidence="1">Unnamed protein product</fullName>
    </submittedName>
</protein>
<evidence type="ECO:0000313" key="1">
    <source>
        <dbReference type="EMBL" id="GME95907.1"/>
    </source>
</evidence>
<dbReference type="Proteomes" id="UP001165101">
    <property type="component" value="Unassembled WGS sequence"/>
</dbReference>
<proteinExistence type="predicted"/>
<dbReference type="EMBL" id="BSXV01002494">
    <property type="protein sequence ID" value="GME95907.1"/>
    <property type="molecule type" value="Genomic_DNA"/>
</dbReference>
<name>A0ACB5TVN7_CANBO</name>
<sequence>MEKLDLHSFAKEIKQSYDQVVSGDLTYQIYTTSKDSSLKPTDSGTGDITEFVSEFEESAVQFGVIRVNPFGSDVVKLLLIGWCPDSAPLKSKISFAPNLAEVGKILHYHVQVTARDSDDLDVQDLLKRVSDASGARYSIQSISKQSAPVKSFKPTPKPASSSSAAPSEPIKPKFGAAPKVAPTKPIPAPPAKKPITSSTNDNDDDWEGEEELEERDFHEKPLETLPGAYKPVKVDINALRKVHYQNQKFQILLVQDINNK</sequence>
<organism evidence="1 2">
    <name type="scientific">Candida boidinii</name>
    <name type="common">Yeast</name>
    <dbReference type="NCBI Taxonomy" id="5477"/>
    <lineage>
        <taxon>Eukaryota</taxon>
        <taxon>Fungi</taxon>
        <taxon>Dikarya</taxon>
        <taxon>Ascomycota</taxon>
        <taxon>Saccharomycotina</taxon>
        <taxon>Pichiomycetes</taxon>
        <taxon>Pichiales</taxon>
        <taxon>Pichiaceae</taxon>
        <taxon>Ogataea</taxon>
        <taxon>Ogataea/Candida clade</taxon>
    </lineage>
</organism>
<gene>
    <name evidence="1" type="ORF">Cboi01_000408800</name>
</gene>